<accession>G7Y669</accession>
<feature type="region of interest" description="Disordered" evidence="1">
    <location>
        <begin position="173"/>
        <end position="204"/>
    </location>
</feature>
<evidence type="ECO:0000313" key="2">
    <source>
        <dbReference type="EMBL" id="GAA48455.1"/>
    </source>
</evidence>
<dbReference type="Proteomes" id="UP000008909">
    <property type="component" value="Unassembled WGS sequence"/>
</dbReference>
<gene>
    <name evidence="2" type="ORF">CLF_101633</name>
</gene>
<sequence length="333" mass="36955">MESLTAAAETRDSRTCGTTGAASAVERVTKKNAAETTLGARTNIDPIKGRRQGYIRYIQNEITRSTTVCNETAADGCNTFTGTPHPEDFVVATVTANRNIRDAAAIQFLASGTGSPLTSVHVGESCRRPATFYRGPNPPGYSPKFMRIIPLLSGKSRKEGRQKPQGRTDLRQHLHESSQLSSNQRSVKQPSQGDGVRRPATSNNRIARQLDGLVTCGPQTKRRHALIGQNASQWENADGLFLRRCRMSLNSTFLFFRARPRMVACFRMFHWRISDLQRFRILRNASSSSVSPVVNFLKNSCDLFSRRRRILLGSLRLIRLRAGFLGTNIASAS</sequence>
<name>G7Y669_CLOSI</name>
<organism evidence="2 3">
    <name type="scientific">Clonorchis sinensis</name>
    <name type="common">Chinese liver fluke</name>
    <dbReference type="NCBI Taxonomy" id="79923"/>
    <lineage>
        <taxon>Eukaryota</taxon>
        <taxon>Metazoa</taxon>
        <taxon>Spiralia</taxon>
        <taxon>Lophotrochozoa</taxon>
        <taxon>Platyhelminthes</taxon>
        <taxon>Trematoda</taxon>
        <taxon>Digenea</taxon>
        <taxon>Opisthorchiida</taxon>
        <taxon>Opisthorchiata</taxon>
        <taxon>Opisthorchiidae</taxon>
        <taxon>Clonorchis</taxon>
    </lineage>
</organism>
<protein>
    <submittedName>
        <fullName evidence="2">Uncharacterized protein</fullName>
    </submittedName>
</protein>
<evidence type="ECO:0000256" key="1">
    <source>
        <dbReference type="SAM" id="MobiDB-lite"/>
    </source>
</evidence>
<dbReference type="EMBL" id="DF142890">
    <property type="protein sequence ID" value="GAA48455.1"/>
    <property type="molecule type" value="Genomic_DNA"/>
</dbReference>
<evidence type="ECO:0000313" key="3">
    <source>
        <dbReference type="Proteomes" id="UP000008909"/>
    </source>
</evidence>
<reference key="2">
    <citation type="submission" date="2011-10" db="EMBL/GenBank/DDBJ databases">
        <title>The genome and transcriptome sequence of Clonorchis sinensis provide insights into the carcinogenic liver fluke.</title>
        <authorList>
            <person name="Wang X."/>
            <person name="Huang Y."/>
            <person name="Chen W."/>
            <person name="Liu H."/>
            <person name="Guo L."/>
            <person name="Chen Y."/>
            <person name="Luo F."/>
            <person name="Zhou W."/>
            <person name="Sun J."/>
            <person name="Mao Q."/>
            <person name="Liang P."/>
            <person name="Zhou C."/>
            <person name="Tian Y."/>
            <person name="Men J."/>
            <person name="Lv X."/>
            <person name="Huang L."/>
            <person name="Zhou J."/>
            <person name="Hu Y."/>
            <person name="Li R."/>
            <person name="Zhang F."/>
            <person name="Lei H."/>
            <person name="Li X."/>
            <person name="Hu X."/>
            <person name="Liang C."/>
            <person name="Xu J."/>
            <person name="Wu Z."/>
            <person name="Yu X."/>
        </authorList>
    </citation>
    <scope>NUCLEOTIDE SEQUENCE</scope>
    <source>
        <strain>Henan</strain>
    </source>
</reference>
<feature type="compositionally biased region" description="Polar residues" evidence="1">
    <location>
        <begin position="177"/>
        <end position="192"/>
    </location>
</feature>
<keyword evidence="3" id="KW-1185">Reference proteome</keyword>
<dbReference type="AlphaFoldDB" id="G7Y669"/>
<reference evidence="2" key="1">
    <citation type="journal article" date="2011" name="Genome Biol.">
        <title>The draft genome of the carcinogenic human liver fluke Clonorchis sinensis.</title>
        <authorList>
            <person name="Wang X."/>
            <person name="Chen W."/>
            <person name="Huang Y."/>
            <person name="Sun J."/>
            <person name="Men J."/>
            <person name="Liu H."/>
            <person name="Luo F."/>
            <person name="Guo L."/>
            <person name="Lv X."/>
            <person name="Deng C."/>
            <person name="Zhou C."/>
            <person name="Fan Y."/>
            <person name="Li X."/>
            <person name="Huang L."/>
            <person name="Hu Y."/>
            <person name="Liang C."/>
            <person name="Hu X."/>
            <person name="Xu J."/>
            <person name="Yu X."/>
        </authorList>
    </citation>
    <scope>NUCLEOTIDE SEQUENCE [LARGE SCALE GENOMIC DNA]</scope>
    <source>
        <strain evidence="2">Henan</strain>
    </source>
</reference>
<proteinExistence type="predicted"/>